<dbReference type="PANTHER" id="PTHR12526:SF630">
    <property type="entry name" value="GLYCOSYLTRANSFERASE"/>
    <property type="match status" value="1"/>
</dbReference>
<organism evidence="1">
    <name type="scientific">Campylobacter jejuni</name>
    <dbReference type="NCBI Taxonomy" id="197"/>
    <lineage>
        <taxon>Bacteria</taxon>
        <taxon>Pseudomonadati</taxon>
        <taxon>Campylobacterota</taxon>
        <taxon>Epsilonproteobacteria</taxon>
        <taxon>Campylobacterales</taxon>
        <taxon>Campylobacteraceae</taxon>
        <taxon>Campylobacter</taxon>
    </lineage>
</organism>
<dbReference type="CDD" id="cd03801">
    <property type="entry name" value="GT4_PimA-like"/>
    <property type="match status" value="1"/>
</dbReference>
<reference evidence="1" key="1">
    <citation type="submission" date="2019-08" db="EMBL/GenBank/DDBJ databases">
        <authorList>
            <person name="Ashton P.M."/>
            <person name="Dallman T."/>
            <person name="Nair S."/>
            <person name="De Pinna E."/>
            <person name="Peters T."/>
            <person name="Grant K."/>
        </authorList>
    </citation>
    <scope>NUCLEOTIDE SEQUENCE</scope>
    <source>
        <strain evidence="1">275664</strain>
    </source>
</reference>
<sequence>MLKHYIHCHQAFDLKKGGSVGYISSLCEAFRRYNDSFLTDKKTKCSFLFPDIPTDQYIPNDILEIIVEQRFKYTQNYHIKTVSKNLLQKRQDWFREIIPFSEYVKIDPKNIASIHIHGAYNFLPIYNSLIRLGVDSRVVKILTTHNPYQPTMEDMYLTCRNMKWRNDDKEMFYYYFNERDKWAFKLADCLFFPTEESLEGYYKLWPEFASLIKNKPIYFCPTGTAINKPADDKKFLKESLNIPKDAKIFLYLGRFIDVRGYDILIDAAKQIISKNDKIYFIVVGEKHVVPINSKQWIQIPFTDKPQEYINIADACLCPNRGSLFDLSMIEFLAFGKPIICSYVGGYRWLENKTSGVLYSSVEDIDKFADNILLFSQFSREKINKMQNDNLNLYKKCLSLNSFQENYCNTIDNIYRDFGISKKMYSISYCDKASVFSLNADNKKEFFTKGEPVIKSLEIAKKVESKQEIFNRKFKKLMRNPYVFFKDFLIKRLG</sequence>
<dbReference type="RefSeq" id="WP_072223086.1">
    <property type="nucleotide sequence ID" value="NZ_JAQORB010000005.1"/>
</dbReference>
<evidence type="ECO:0000313" key="1">
    <source>
        <dbReference type="EMBL" id="ECQ5611190.1"/>
    </source>
</evidence>
<dbReference type="Pfam" id="PF13692">
    <property type="entry name" value="Glyco_trans_1_4"/>
    <property type="match status" value="1"/>
</dbReference>
<comment type="caution">
    <text evidence="1">The sequence shown here is derived from an EMBL/GenBank/DDBJ whole genome shotgun (WGS) entry which is preliminary data.</text>
</comment>
<accession>A0A5Z0DN42</accession>
<gene>
    <name evidence="1" type="ORF">FZK63_03450</name>
</gene>
<name>A0A5Z0DN42_CAMJU</name>
<dbReference type="GO" id="GO:0016740">
    <property type="term" value="F:transferase activity"/>
    <property type="evidence" value="ECO:0007669"/>
    <property type="project" value="UniProtKB-KW"/>
</dbReference>
<keyword evidence="1" id="KW-0808">Transferase</keyword>
<dbReference type="SUPFAM" id="SSF53756">
    <property type="entry name" value="UDP-Glycosyltransferase/glycogen phosphorylase"/>
    <property type="match status" value="1"/>
</dbReference>
<dbReference type="PANTHER" id="PTHR12526">
    <property type="entry name" value="GLYCOSYLTRANSFERASE"/>
    <property type="match status" value="1"/>
</dbReference>
<proteinExistence type="predicted"/>
<dbReference type="EMBL" id="AAKBNA010000010">
    <property type="protein sequence ID" value="ECQ5611190.1"/>
    <property type="molecule type" value="Genomic_DNA"/>
</dbReference>
<protein>
    <submittedName>
        <fullName evidence="1">Glycosyltransferase family 4 protein</fullName>
    </submittedName>
</protein>
<dbReference type="Gene3D" id="3.40.50.2000">
    <property type="entry name" value="Glycogen Phosphorylase B"/>
    <property type="match status" value="1"/>
</dbReference>
<dbReference type="AlphaFoldDB" id="A0A5Z0DN42"/>